<evidence type="ECO:0000256" key="5">
    <source>
        <dbReference type="ARBA" id="ARBA00022723"/>
    </source>
</evidence>
<dbReference type="GO" id="GO:0004016">
    <property type="term" value="F:adenylate cyclase activity"/>
    <property type="evidence" value="ECO:0007669"/>
    <property type="project" value="UniProtKB-EC"/>
</dbReference>
<dbReference type="AlphaFoldDB" id="A0A7S4EWB4"/>
<evidence type="ECO:0000256" key="8">
    <source>
        <dbReference type="ARBA" id="ARBA00022842"/>
    </source>
</evidence>
<evidence type="ECO:0000256" key="3">
    <source>
        <dbReference type="ARBA" id="ARBA00012201"/>
    </source>
</evidence>
<dbReference type="EC" id="4.6.1.1" evidence="3"/>
<dbReference type="PANTHER" id="PTHR45627">
    <property type="entry name" value="ADENYLATE CYCLASE TYPE 1"/>
    <property type="match status" value="1"/>
</dbReference>
<dbReference type="GO" id="GO:0009190">
    <property type="term" value="P:cyclic nucleotide biosynthetic process"/>
    <property type="evidence" value="ECO:0007669"/>
    <property type="project" value="InterPro"/>
</dbReference>
<evidence type="ECO:0000256" key="1">
    <source>
        <dbReference type="ARBA" id="ARBA00001593"/>
    </source>
</evidence>
<dbReference type="EMBL" id="HBIZ01015032">
    <property type="protein sequence ID" value="CAE0756661.1"/>
    <property type="molecule type" value="Transcribed_RNA"/>
</dbReference>
<keyword evidence="8" id="KW-0460">Magnesium</keyword>
<evidence type="ECO:0000256" key="9">
    <source>
        <dbReference type="ARBA" id="ARBA00022989"/>
    </source>
</evidence>
<evidence type="ECO:0000256" key="11">
    <source>
        <dbReference type="ARBA" id="ARBA00023239"/>
    </source>
</evidence>
<dbReference type="CDD" id="cd07302">
    <property type="entry name" value="CHD"/>
    <property type="match status" value="1"/>
</dbReference>
<keyword evidence="7" id="KW-0067">ATP-binding</keyword>
<keyword evidence="6" id="KW-0547">Nucleotide-binding</keyword>
<dbReference type="InterPro" id="IPR029787">
    <property type="entry name" value="Nucleotide_cyclase"/>
</dbReference>
<evidence type="ECO:0000256" key="4">
    <source>
        <dbReference type="ARBA" id="ARBA00022692"/>
    </source>
</evidence>
<dbReference type="Gene3D" id="3.30.70.1230">
    <property type="entry name" value="Nucleotide cyclase"/>
    <property type="match status" value="1"/>
</dbReference>
<dbReference type="SUPFAM" id="SSF55073">
    <property type="entry name" value="Nucleotide cyclase"/>
    <property type="match status" value="1"/>
</dbReference>
<dbReference type="InterPro" id="IPR001054">
    <property type="entry name" value="A/G_cyclase"/>
</dbReference>
<keyword evidence="9" id="KW-1133">Transmembrane helix</keyword>
<evidence type="ECO:0000256" key="6">
    <source>
        <dbReference type="ARBA" id="ARBA00022741"/>
    </source>
</evidence>
<accession>A0A7S4EWB4</accession>
<evidence type="ECO:0000256" key="2">
    <source>
        <dbReference type="ARBA" id="ARBA00004141"/>
    </source>
</evidence>
<organism evidence="13">
    <name type="scientific">Chrysotila carterae</name>
    <name type="common">Marine alga</name>
    <name type="synonym">Syracosphaera carterae</name>
    <dbReference type="NCBI Taxonomy" id="13221"/>
    <lineage>
        <taxon>Eukaryota</taxon>
        <taxon>Haptista</taxon>
        <taxon>Haptophyta</taxon>
        <taxon>Prymnesiophyceae</taxon>
        <taxon>Isochrysidales</taxon>
        <taxon>Isochrysidaceae</taxon>
        <taxon>Chrysotila</taxon>
    </lineage>
</organism>
<gene>
    <name evidence="13" type="ORF">PCAR00345_LOCUS9255</name>
</gene>
<proteinExistence type="predicted"/>
<evidence type="ECO:0000259" key="12">
    <source>
        <dbReference type="PROSITE" id="PS50125"/>
    </source>
</evidence>
<keyword evidence="11" id="KW-0456">Lyase</keyword>
<dbReference type="PROSITE" id="PS50125">
    <property type="entry name" value="GUANYLATE_CYCLASE_2"/>
    <property type="match status" value="1"/>
</dbReference>
<protein>
    <recommendedName>
        <fullName evidence="3">adenylate cyclase</fullName>
        <ecNumber evidence="3">4.6.1.1</ecNumber>
    </recommendedName>
</protein>
<dbReference type="GO" id="GO:0016020">
    <property type="term" value="C:membrane"/>
    <property type="evidence" value="ECO:0007669"/>
    <property type="project" value="UniProtKB-SubCell"/>
</dbReference>
<comment type="catalytic activity">
    <reaction evidence="1">
        <text>ATP = 3',5'-cyclic AMP + diphosphate</text>
        <dbReference type="Rhea" id="RHEA:15389"/>
        <dbReference type="ChEBI" id="CHEBI:30616"/>
        <dbReference type="ChEBI" id="CHEBI:33019"/>
        <dbReference type="ChEBI" id="CHEBI:58165"/>
        <dbReference type="EC" id="4.6.1.1"/>
    </reaction>
</comment>
<keyword evidence="4" id="KW-0812">Transmembrane</keyword>
<sequence>MGAASTEENEDEALPATLRRRAHAHALLRFGSAMLEQTARVPGPLGSPMQLRIGVHVGRVVAGVIGTSRFRYDVWGSDVLTAMSVEAAGVPGAICVSEKVLKHVADTELNFVRHATVALKTRDGSVPKEIESYRLLGDSRAAPVTTSIE</sequence>
<comment type="subcellular location">
    <subcellularLocation>
        <location evidence="2">Membrane</location>
        <topology evidence="2">Multi-pass membrane protein</topology>
    </subcellularLocation>
</comment>
<reference evidence="13" key="1">
    <citation type="submission" date="2021-01" db="EMBL/GenBank/DDBJ databases">
        <authorList>
            <person name="Corre E."/>
            <person name="Pelletier E."/>
            <person name="Niang G."/>
            <person name="Scheremetjew M."/>
            <person name="Finn R."/>
            <person name="Kale V."/>
            <person name="Holt S."/>
            <person name="Cochrane G."/>
            <person name="Meng A."/>
            <person name="Brown T."/>
            <person name="Cohen L."/>
        </authorList>
    </citation>
    <scope>NUCLEOTIDE SEQUENCE</scope>
    <source>
        <strain evidence="13">CCMP645</strain>
    </source>
</reference>
<feature type="domain" description="Guanylate cyclase" evidence="12">
    <location>
        <begin position="14"/>
        <end position="86"/>
    </location>
</feature>
<name>A0A7S4EWB4_CHRCT</name>
<keyword evidence="5" id="KW-0479">Metal-binding</keyword>
<evidence type="ECO:0000256" key="10">
    <source>
        <dbReference type="ARBA" id="ARBA00023136"/>
    </source>
</evidence>
<keyword evidence="10" id="KW-0472">Membrane</keyword>
<dbReference type="GO" id="GO:0035556">
    <property type="term" value="P:intracellular signal transduction"/>
    <property type="evidence" value="ECO:0007669"/>
    <property type="project" value="InterPro"/>
</dbReference>
<evidence type="ECO:0000256" key="7">
    <source>
        <dbReference type="ARBA" id="ARBA00022840"/>
    </source>
</evidence>
<dbReference type="GO" id="GO:0046872">
    <property type="term" value="F:metal ion binding"/>
    <property type="evidence" value="ECO:0007669"/>
    <property type="project" value="UniProtKB-KW"/>
</dbReference>
<dbReference type="Pfam" id="PF00211">
    <property type="entry name" value="Guanylate_cyc"/>
    <property type="match status" value="1"/>
</dbReference>
<evidence type="ECO:0000313" key="13">
    <source>
        <dbReference type="EMBL" id="CAE0756661.1"/>
    </source>
</evidence>
<dbReference type="GO" id="GO:0005524">
    <property type="term" value="F:ATP binding"/>
    <property type="evidence" value="ECO:0007669"/>
    <property type="project" value="UniProtKB-KW"/>
</dbReference>